<dbReference type="Proteomes" id="UP000226031">
    <property type="component" value="Unassembled WGS sequence"/>
</dbReference>
<dbReference type="Pfam" id="PF16015">
    <property type="entry name" value="Promethin"/>
    <property type="match status" value="1"/>
</dbReference>
<organism evidence="3 4">
    <name type="scientific">[Emmonsia] crescens</name>
    <dbReference type="NCBI Taxonomy" id="73230"/>
    <lineage>
        <taxon>Eukaryota</taxon>
        <taxon>Fungi</taxon>
        <taxon>Dikarya</taxon>
        <taxon>Ascomycota</taxon>
        <taxon>Pezizomycotina</taxon>
        <taxon>Eurotiomycetes</taxon>
        <taxon>Eurotiomycetidae</taxon>
        <taxon>Onygenales</taxon>
        <taxon>Ajellomycetaceae</taxon>
        <taxon>Emergomyces</taxon>
    </lineage>
</organism>
<dbReference type="AlphaFoldDB" id="A0A2B7ZGP8"/>
<feature type="transmembrane region" description="Helical" evidence="2">
    <location>
        <begin position="154"/>
        <end position="177"/>
    </location>
</feature>
<keyword evidence="2" id="KW-0812">Transmembrane</keyword>
<evidence type="ECO:0000313" key="4">
    <source>
        <dbReference type="Proteomes" id="UP000226031"/>
    </source>
</evidence>
<name>A0A2B7ZGP8_9EURO</name>
<evidence type="ECO:0000256" key="2">
    <source>
        <dbReference type="SAM" id="Phobius"/>
    </source>
</evidence>
<comment type="caution">
    <text evidence="3">The sequence shown here is derived from an EMBL/GenBank/DDBJ whole genome shotgun (WGS) entry which is preliminary data.</text>
</comment>
<feature type="region of interest" description="Disordered" evidence="1">
    <location>
        <begin position="1"/>
        <end position="22"/>
    </location>
</feature>
<evidence type="ECO:0000256" key="1">
    <source>
        <dbReference type="SAM" id="MobiDB-lite"/>
    </source>
</evidence>
<protein>
    <submittedName>
        <fullName evidence="3">Uncharacterized protein</fullName>
    </submittedName>
</protein>
<reference evidence="3 4" key="1">
    <citation type="submission" date="2017-10" db="EMBL/GenBank/DDBJ databases">
        <title>Comparative genomics in systemic dimorphic fungi from Ajellomycetaceae.</title>
        <authorList>
            <person name="Munoz J.F."/>
            <person name="Mcewen J.G."/>
            <person name="Clay O.K."/>
            <person name="Cuomo C.A."/>
        </authorList>
    </citation>
    <scope>NUCLEOTIDE SEQUENCE [LARGE SCALE GENOMIC DNA]</scope>
    <source>
        <strain evidence="3 4">UAMH4076</strain>
    </source>
</reference>
<accession>A0A2B7ZGP8</accession>
<proteinExistence type="predicted"/>
<dbReference type="VEuPathDB" id="FungiDB:EMCG_01961"/>
<sequence>MPLQPVMDAIPENPAKGDATAKTANGTMATNITTTRTTLPVTTTLPKTNKPHFNSSSTSAPTSTFSNLLAGLAAHLTPLQTAIHNQLPESFTARLPPLIDACTTHLSAHPHLTTFVTIQLLFTGLPVFLFTLFAAGTILFSLVLALLGAAALSALVIGGAVLVLVPVAAAGAVLAGMTWIGCWMGWYGVAWVAVVFGSLGGSSPEWRDGGMRDSDDDAVGMGRWEGKWEEWRRREKDREWERGSIGNGK</sequence>
<keyword evidence="2" id="KW-1133">Transmembrane helix</keyword>
<gene>
    <name evidence="3" type="ORF">GX50_04885</name>
</gene>
<feature type="transmembrane region" description="Helical" evidence="2">
    <location>
        <begin position="120"/>
        <end position="147"/>
    </location>
</feature>
<keyword evidence="2" id="KW-0472">Membrane</keyword>
<keyword evidence="4" id="KW-1185">Reference proteome</keyword>
<dbReference type="EMBL" id="PDND01000096">
    <property type="protein sequence ID" value="PGH32348.1"/>
    <property type="molecule type" value="Genomic_DNA"/>
</dbReference>
<feature type="transmembrane region" description="Helical" evidence="2">
    <location>
        <begin position="183"/>
        <end position="202"/>
    </location>
</feature>
<evidence type="ECO:0000313" key="3">
    <source>
        <dbReference type="EMBL" id="PGH32348.1"/>
    </source>
</evidence>